<sequence length="195" mass="21155">MLPGLLTGGTGPQWRDGVLLRQVDGTTCGPTVLTVLAAATEPGWFDTGPDGTGERFGDRFGAAQKLVHRQANRWWPRFVGTTPFGLLQWLHRHAPAAGRYRLSWVDDTSSADLTGAFDAVTTAVRAGRPVPVMVGTWLPRHWVLAIGEAGPGWRVYEPSSGEVRVLDPELLRERRAGPVLGWPRLHAALLPDPAG</sequence>
<protein>
    <recommendedName>
        <fullName evidence="3">Peptidase C39-like protein</fullName>
    </recommendedName>
</protein>
<evidence type="ECO:0000313" key="2">
    <source>
        <dbReference type="Proteomes" id="UP000291591"/>
    </source>
</evidence>
<dbReference type="Proteomes" id="UP000291591">
    <property type="component" value="Unassembled WGS sequence"/>
</dbReference>
<dbReference type="EMBL" id="SHKL01000001">
    <property type="protein sequence ID" value="RZT87728.1"/>
    <property type="molecule type" value="Genomic_DNA"/>
</dbReference>
<organism evidence="1 2">
    <name type="scientific">Pseudonocardia sediminis</name>
    <dbReference type="NCBI Taxonomy" id="1397368"/>
    <lineage>
        <taxon>Bacteria</taxon>
        <taxon>Bacillati</taxon>
        <taxon>Actinomycetota</taxon>
        <taxon>Actinomycetes</taxon>
        <taxon>Pseudonocardiales</taxon>
        <taxon>Pseudonocardiaceae</taxon>
        <taxon>Pseudonocardia</taxon>
    </lineage>
</organism>
<reference evidence="1 2" key="1">
    <citation type="submission" date="2019-02" db="EMBL/GenBank/DDBJ databases">
        <title>Sequencing the genomes of 1000 actinobacteria strains.</title>
        <authorList>
            <person name="Klenk H.-P."/>
        </authorList>
    </citation>
    <scope>NUCLEOTIDE SEQUENCE [LARGE SCALE GENOMIC DNA]</scope>
    <source>
        <strain evidence="1 2">DSM 45779</strain>
    </source>
</reference>
<comment type="caution">
    <text evidence="1">The sequence shown here is derived from an EMBL/GenBank/DDBJ whole genome shotgun (WGS) entry which is preliminary data.</text>
</comment>
<evidence type="ECO:0000313" key="1">
    <source>
        <dbReference type="EMBL" id="RZT87728.1"/>
    </source>
</evidence>
<keyword evidence="2" id="KW-1185">Reference proteome</keyword>
<dbReference type="AlphaFoldDB" id="A0A4Q7V2J9"/>
<accession>A0A4Q7V2J9</accession>
<evidence type="ECO:0008006" key="3">
    <source>
        <dbReference type="Google" id="ProtNLM"/>
    </source>
</evidence>
<gene>
    <name evidence="1" type="ORF">EV383_4654</name>
</gene>
<name>A0A4Q7V2J9_PSEST</name>
<proteinExistence type="predicted"/>